<dbReference type="InterPro" id="IPR023827">
    <property type="entry name" value="Peptidase_S8_Asp-AS"/>
</dbReference>
<dbReference type="InterPro" id="IPR036852">
    <property type="entry name" value="Peptidase_S8/S53_dom_sf"/>
</dbReference>
<feature type="domain" description="Peptidase S8/S53" evidence="8">
    <location>
        <begin position="144"/>
        <end position="442"/>
    </location>
</feature>
<dbReference type="PROSITE" id="PS00137">
    <property type="entry name" value="SUBTILASE_HIS"/>
    <property type="match status" value="1"/>
</dbReference>
<dbReference type="PROSITE" id="PS00136">
    <property type="entry name" value="SUBTILASE_ASP"/>
    <property type="match status" value="1"/>
</dbReference>
<comment type="similarity">
    <text evidence="1 5 6">Belongs to the peptidase S8 family.</text>
</comment>
<dbReference type="InterPro" id="IPR022398">
    <property type="entry name" value="Peptidase_S8_His-AS"/>
</dbReference>
<keyword evidence="3 5" id="KW-0378">Hydrolase</keyword>
<dbReference type="PROSITE" id="PS51892">
    <property type="entry name" value="SUBTILASE"/>
    <property type="match status" value="1"/>
</dbReference>
<gene>
    <name evidence="9" type="ORF">HNQ59_001625</name>
</gene>
<proteinExistence type="inferred from homology"/>
<dbReference type="Gene3D" id="3.40.50.200">
    <property type="entry name" value="Peptidase S8/S53 domain"/>
    <property type="match status" value="1"/>
</dbReference>
<sequence length="611" mass="62475">MKSVFSLLAGLLIVPSAMPTYASDVPASAGRVIVKFKANSPSVKLAQSAEERRSRFAQIAGSQQITSSHLTSQLQVIHAADVSSAELVARFAKQNDVEYAVPSERKFAKAIPSDPHFNTQWYLQSTEPGAINAIGAWDLTRGSSKVAIAVLDTGIRLDHPDFSNKLLPGYDFISVALDSNDGDGRDSDPSDTGTFMSTEDINNPYFATCPIKSPTNSSWHGTKVAGIAAAIGDNALGIAGVNWGAKILPVRVLGKCGGFDDDIIAGMLWAGGISVPGVPDNPNPARVLNMSIGGTGSCTAPYQDAITQLAAKGVLVVTVSGNESATSVTSPGNCNGVLTVSAVRNDGLKPYYANTGPETAISAPGGQCKTTPCVYGISTTSNTGLFGPEANSYAINQVADKGTSFAAPIVAGVAAMMMGTQPLLTPNDVIQRIKSSARPFPTNSSLPACPTTAKGADDTEQCNCTTATCGAGILDAKAAIEAATSSQAIITGPTTAEAGVRVTLDISKSALAEGRTIRSVKWTLVDGAAITRLDSDDNLSTSFRATGTGTVKISVTITDSAGATSSTSTSINITAATGNGSGGGSSGGGAVDWLAAIGLLGLLAGAYRRNR</sequence>
<dbReference type="AlphaFoldDB" id="A0A840MMZ9"/>
<dbReference type="Proteomes" id="UP000575898">
    <property type="component" value="Unassembled WGS sequence"/>
</dbReference>
<evidence type="ECO:0000256" key="3">
    <source>
        <dbReference type="ARBA" id="ARBA00022801"/>
    </source>
</evidence>
<dbReference type="PANTHER" id="PTHR43806:SF11">
    <property type="entry name" value="CEREVISIN-RELATED"/>
    <property type="match status" value="1"/>
</dbReference>
<keyword evidence="7" id="KW-0732">Signal</keyword>
<evidence type="ECO:0000259" key="8">
    <source>
        <dbReference type="Pfam" id="PF00082"/>
    </source>
</evidence>
<dbReference type="PANTHER" id="PTHR43806">
    <property type="entry name" value="PEPTIDASE S8"/>
    <property type="match status" value="1"/>
</dbReference>
<name>A0A840MMZ9_9PROT</name>
<dbReference type="GO" id="GO:0004252">
    <property type="term" value="F:serine-type endopeptidase activity"/>
    <property type="evidence" value="ECO:0007669"/>
    <property type="project" value="UniProtKB-UniRule"/>
</dbReference>
<evidence type="ECO:0000256" key="7">
    <source>
        <dbReference type="SAM" id="SignalP"/>
    </source>
</evidence>
<evidence type="ECO:0000256" key="2">
    <source>
        <dbReference type="ARBA" id="ARBA00022670"/>
    </source>
</evidence>
<dbReference type="GO" id="GO:0006508">
    <property type="term" value="P:proteolysis"/>
    <property type="evidence" value="ECO:0007669"/>
    <property type="project" value="UniProtKB-KW"/>
</dbReference>
<evidence type="ECO:0000256" key="6">
    <source>
        <dbReference type="RuleBase" id="RU003355"/>
    </source>
</evidence>
<evidence type="ECO:0000256" key="4">
    <source>
        <dbReference type="ARBA" id="ARBA00022825"/>
    </source>
</evidence>
<dbReference type="PRINTS" id="PR00723">
    <property type="entry name" value="SUBTILISIN"/>
</dbReference>
<dbReference type="InterPro" id="IPR000209">
    <property type="entry name" value="Peptidase_S8/S53_dom"/>
</dbReference>
<protein>
    <submittedName>
        <fullName evidence="9">Serine protease</fullName>
        <ecNumber evidence="9">3.4.21.-</ecNumber>
    </submittedName>
</protein>
<accession>A0A840MMZ9</accession>
<evidence type="ECO:0000256" key="1">
    <source>
        <dbReference type="ARBA" id="ARBA00011073"/>
    </source>
</evidence>
<feature type="active site" description="Charge relay system" evidence="5">
    <location>
        <position position="220"/>
    </location>
</feature>
<comment type="caution">
    <text evidence="9">The sequence shown here is derived from an EMBL/GenBank/DDBJ whole genome shotgun (WGS) entry which is preliminary data.</text>
</comment>
<dbReference type="InterPro" id="IPR034176">
    <property type="entry name" value="Peptidases_S8_13"/>
</dbReference>
<evidence type="ECO:0000313" key="10">
    <source>
        <dbReference type="Proteomes" id="UP000575898"/>
    </source>
</evidence>
<dbReference type="InterPro" id="IPR023828">
    <property type="entry name" value="Peptidase_S8_Ser-AS"/>
</dbReference>
<dbReference type="EC" id="3.4.21.-" evidence="9"/>
<dbReference type="CDD" id="cd07496">
    <property type="entry name" value="Peptidases_S8_13"/>
    <property type="match status" value="1"/>
</dbReference>
<feature type="chain" id="PRO_5033059884" evidence="7">
    <location>
        <begin position="23"/>
        <end position="611"/>
    </location>
</feature>
<feature type="active site" description="Charge relay system" evidence="5">
    <location>
        <position position="404"/>
    </location>
</feature>
<dbReference type="InterPro" id="IPR050131">
    <property type="entry name" value="Peptidase_S8_subtilisin-like"/>
</dbReference>
<dbReference type="EMBL" id="JACHHY010000008">
    <property type="protein sequence ID" value="MBB5018337.1"/>
    <property type="molecule type" value="Genomic_DNA"/>
</dbReference>
<feature type="active site" description="Charge relay system" evidence="5">
    <location>
        <position position="152"/>
    </location>
</feature>
<evidence type="ECO:0000256" key="5">
    <source>
        <dbReference type="PROSITE-ProRule" id="PRU01240"/>
    </source>
</evidence>
<dbReference type="RefSeq" id="WP_184037466.1">
    <property type="nucleotide sequence ID" value="NZ_JACHHY010000008.1"/>
</dbReference>
<dbReference type="SUPFAM" id="SSF52743">
    <property type="entry name" value="Subtilisin-like"/>
    <property type="match status" value="1"/>
</dbReference>
<keyword evidence="4 5" id="KW-0720">Serine protease</keyword>
<keyword evidence="10" id="KW-1185">Reference proteome</keyword>
<organism evidence="9 10">
    <name type="scientific">Chitinivorax tropicus</name>
    <dbReference type="NCBI Taxonomy" id="714531"/>
    <lineage>
        <taxon>Bacteria</taxon>
        <taxon>Pseudomonadati</taxon>
        <taxon>Pseudomonadota</taxon>
        <taxon>Betaproteobacteria</taxon>
        <taxon>Chitinivorax</taxon>
    </lineage>
</organism>
<dbReference type="InterPro" id="IPR015500">
    <property type="entry name" value="Peptidase_S8_subtilisin-rel"/>
</dbReference>
<keyword evidence="2 5" id="KW-0645">Protease</keyword>
<feature type="signal peptide" evidence="7">
    <location>
        <begin position="1"/>
        <end position="22"/>
    </location>
</feature>
<dbReference type="InterPro" id="IPR013783">
    <property type="entry name" value="Ig-like_fold"/>
</dbReference>
<dbReference type="Gene3D" id="2.60.40.10">
    <property type="entry name" value="Immunoglobulins"/>
    <property type="match status" value="1"/>
</dbReference>
<reference evidence="9 10" key="1">
    <citation type="submission" date="2020-08" db="EMBL/GenBank/DDBJ databases">
        <title>Genomic Encyclopedia of Type Strains, Phase IV (KMG-IV): sequencing the most valuable type-strain genomes for metagenomic binning, comparative biology and taxonomic classification.</title>
        <authorList>
            <person name="Goeker M."/>
        </authorList>
    </citation>
    <scope>NUCLEOTIDE SEQUENCE [LARGE SCALE GENOMIC DNA]</scope>
    <source>
        <strain evidence="9 10">DSM 27165</strain>
    </source>
</reference>
<dbReference type="PROSITE" id="PS00138">
    <property type="entry name" value="SUBTILASE_SER"/>
    <property type="match status" value="1"/>
</dbReference>
<dbReference type="Pfam" id="PF00082">
    <property type="entry name" value="Peptidase_S8"/>
    <property type="match status" value="1"/>
</dbReference>
<evidence type="ECO:0000313" key="9">
    <source>
        <dbReference type="EMBL" id="MBB5018337.1"/>
    </source>
</evidence>